<sequence length="77" mass="9190">MRTHYLVLASCIGLIVFLCWAAWFTYKYEAYHITVCALLVALIDAFFIYDELHIIRKKRNDRFKQPPLTTEHEGVRR</sequence>
<organism evidence="2 3">
    <name type="scientific">Stenotrophomonas pavanii</name>
    <dbReference type="NCBI Taxonomy" id="487698"/>
    <lineage>
        <taxon>Bacteria</taxon>
        <taxon>Pseudomonadati</taxon>
        <taxon>Pseudomonadota</taxon>
        <taxon>Gammaproteobacteria</taxon>
        <taxon>Lysobacterales</taxon>
        <taxon>Lysobacteraceae</taxon>
        <taxon>Stenotrophomonas</taxon>
    </lineage>
</organism>
<feature type="transmembrane region" description="Helical" evidence="1">
    <location>
        <begin position="31"/>
        <end position="49"/>
    </location>
</feature>
<proteinExistence type="predicted"/>
<protein>
    <submittedName>
        <fullName evidence="2">Uncharacterized protein</fullName>
    </submittedName>
</protein>
<dbReference type="EMBL" id="NIXP01000006">
    <property type="protein sequence ID" value="OWR35527.1"/>
    <property type="molecule type" value="Genomic_DNA"/>
</dbReference>
<name>A0A246L3N1_9GAMM</name>
<evidence type="ECO:0000313" key="2">
    <source>
        <dbReference type="EMBL" id="OWR35527.1"/>
    </source>
</evidence>
<dbReference type="AlphaFoldDB" id="A0A246L3N1"/>
<dbReference type="Proteomes" id="UP000197904">
    <property type="component" value="Unassembled WGS sequence"/>
</dbReference>
<gene>
    <name evidence="2" type="ORF">CEE55_01645</name>
</gene>
<keyword evidence="1" id="KW-0812">Transmembrane</keyword>
<dbReference type="RefSeq" id="WP_088475818.1">
    <property type="nucleotide sequence ID" value="NZ_NIXP01000006.1"/>
</dbReference>
<keyword evidence="1" id="KW-0472">Membrane</keyword>
<comment type="caution">
    <text evidence="2">The sequence shown here is derived from an EMBL/GenBank/DDBJ whole genome shotgun (WGS) entry which is preliminary data.</text>
</comment>
<evidence type="ECO:0000256" key="1">
    <source>
        <dbReference type="SAM" id="Phobius"/>
    </source>
</evidence>
<accession>A0A246L3N1</accession>
<reference evidence="2 3" key="1">
    <citation type="submission" date="2017-06" db="EMBL/GenBank/DDBJ databases">
        <authorList>
            <person name="Kim H.J."/>
            <person name="Triplett B.A."/>
        </authorList>
    </citation>
    <scope>NUCLEOTIDE SEQUENCE [LARGE SCALE GENOMIC DNA]</scope>
    <source>
        <strain evidence="2 3">S18795</strain>
    </source>
</reference>
<evidence type="ECO:0000313" key="3">
    <source>
        <dbReference type="Proteomes" id="UP000197904"/>
    </source>
</evidence>
<keyword evidence="1" id="KW-1133">Transmembrane helix</keyword>